<comment type="caution">
    <text evidence="1">The sequence shown here is derived from an EMBL/GenBank/DDBJ whole genome shotgun (WGS) entry which is preliminary data.</text>
</comment>
<dbReference type="InterPro" id="IPR011990">
    <property type="entry name" value="TPR-like_helical_dom_sf"/>
</dbReference>
<reference evidence="1 2" key="1">
    <citation type="submission" date="2018-07" db="EMBL/GenBank/DDBJ databases">
        <title>Leeuwenhoekiella genomics.</title>
        <authorList>
            <person name="Tahon G."/>
            <person name="Willems A."/>
        </authorList>
    </citation>
    <scope>NUCLEOTIDE SEQUENCE [LARGE SCALE GENOMIC DNA]</scope>
    <source>
        <strain evidence="1 2">LMG 1345</strain>
    </source>
</reference>
<accession>A0A4Q0PJ55</accession>
<dbReference type="Gene3D" id="1.25.40.390">
    <property type="match status" value="1"/>
</dbReference>
<protein>
    <submittedName>
        <fullName evidence="1">SusD-like starch-binding protein associating with outer membrane</fullName>
    </submittedName>
</protein>
<dbReference type="AlphaFoldDB" id="A0A4Q0PJ55"/>
<dbReference type="RefSeq" id="WP_241652635.1">
    <property type="nucleotide sequence ID" value="NZ_QOVL01000015.1"/>
</dbReference>
<organism evidence="1 2">
    <name type="scientific">Leeuwenhoekiella marinoflava</name>
    <dbReference type="NCBI Taxonomy" id="988"/>
    <lineage>
        <taxon>Bacteria</taxon>
        <taxon>Pseudomonadati</taxon>
        <taxon>Bacteroidota</taxon>
        <taxon>Flavobacteriia</taxon>
        <taxon>Flavobacteriales</taxon>
        <taxon>Flavobacteriaceae</taxon>
        <taxon>Leeuwenhoekiella</taxon>
    </lineage>
</organism>
<dbReference type="Gene3D" id="1.25.40.900">
    <property type="match status" value="1"/>
</dbReference>
<dbReference type="SUPFAM" id="SSF48452">
    <property type="entry name" value="TPR-like"/>
    <property type="match status" value="1"/>
</dbReference>
<proteinExistence type="predicted"/>
<sequence>MLCKKNRDPEAVASNNTGVALEEEILIERRKELYGECGVEWFDAKRLQRGMPRTSNHRITLSNNPIVPNDKRFFLKIPLTEIDANDNIDLSVNANR</sequence>
<evidence type="ECO:0000313" key="1">
    <source>
        <dbReference type="EMBL" id="RXG27346.1"/>
    </source>
</evidence>
<gene>
    <name evidence="1" type="ORF">DSL99_2870</name>
</gene>
<name>A0A4Q0PJ55_9FLAO</name>
<dbReference type="EMBL" id="QOVL01000015">
    <property type="protein sequence ID" value="RXG27346.1"/>
    <property type="molecule type" value="Genomic_DNA"/>
</dbReference>
<dbReference type="Proteomes" id="UP000290608">
    <property type="component" value="Unassembled WGS sequence"/>
</dbReference>
<evidence type="ECO:0000313" key="2">
    <source>
        <dbReference type="Proteomes" id="UP000290608"/>
    </source>
</evidence>